<dbReference type="RefSeq" id="WP_185041874.1">
    <property type="nucleotide sequence ID" value="NZ_BAABFG010000005.1"/>
</dbReference>
<proteinExistence type="predicted"/>
<sequence length="136" mass="14059">MTMVAGRGSAAAGSRTGGWVLVAALYGYAAWYALCLCLALARAADLAGHWYLPSANDVYTANADVNAGWTWSTPVLFTVPTAPLVAGLGLFVVGMLAVLGRTRHRRPLLGGVAALVLVMVVSLTTAGQSLAGWLID</sequence>
<reference evidence="2 3" key="1">
    <citation type="submission" date="2020-08" db="EMBL/GenBank/DDBJ databases">
        <title>Sequencing the genomes of 1000 actinobacteria strains.</title>
        <authorList>
            <person name="Klenk H.-P."/>
        </authorList>
    </citation>
    <scope>NUCLEOTIDE SEQUENCE [LARGE SCALE GENOMIC DNA]</scope>
    <source>
        <strain evidence="2 3">DSM 45809</strain>
    </source>
</reference>
<feature type="transmembrane region" description="Helical" evidence="1">
    <location>
        <begin position="20"/>
        <end position="41"/>
    </location>
</feature>
<accession>A0A7W7M8X4</accession>
<gene>
    <name evidence="2" type="ORF">BJY16_004838</name>
</gene>
<feature type="transmembrane region" description="Helical" evidence="1">
    <location>
        <begin position="75"/>
        <end position="99"/>
    </location>
</feature>
<organism evidence="2 3">
    <name type="scientific">Actinoplanes octamycinicus</name>
    <dbReference type="NCBI Taxonomy" id="135948"/>
    <lineage>
        <taxon>Bacteria</taxon>
        <taxon>Bacillati</taxon>
        <taxon>Actinomycetota</taxon>
        <taxon>Actinomycetes</taxon>
        <taxon>Micromonosporales</taxon>
        <taxon>Micromonosporaceae</taxon>
        <taxon>Actinoplanes</taxon>
    </lineage>
</organism>
<comment type="caution">
    <text evidence="2">The sequence shown here is derived from an EMBL/GenBank/DDBJ whole genome shotgun (WGS) entry which is preliminary data.</text>
</comment>
<dbReference type="AlphaFoldDB" id="A0A7W7M8X4"/>
<evidence type="ECO:0000313" key="2">
    <source>
        <dbReference type="EMBL" id="MBB4741379.1"/>
    </source>
</evidence>
<protein>
    <submittedName>
        <fullName evidence="2">Uncharacterized protein</fullName>
    </submittedName>
</protein>
<evidence type="ECO:0000256" key="1">
    <source>
        <dbReference type="SAM" id="Phobius"/>
    </source>
</evidence>
<name>A0A7W7M8X4_9ACTN</name>
<keyword evidence="1" id="KW-0812">Transmembrane</keyword>
<keyword evidence="1" id="KW-0472">Membrane</keyword>
<keyword evidence="3" id="KW-1185">Reference proteome</keyword>
<evidence type="ECO:0000313" key="3">
    <source>
        <dbReference type="Proteomes" id="UP000546162"/>
    </source>
</evidence>
<feature type="transmembrane region" description="Helical" evidence="1">
    <location>
        <begin position="111"/>
        <end position="135"/>
    </location>
</feature>
<dbReference type="Proteomes" id="UP000546162">
    <property type="component" value="Unassembled WGS sequence"/>
</dbReference>
<dbReference type="EMBL" id="JACHNB010000001">
    <property type="protein sequence ID" value="MBB4741379.1"/>
    <property type="molecule type" value="Genomic_DNA"/>
</dbReference>
<keyword evidence="1" id="KW-1133">Transmembrane helix</keyword>